<protein>
    <submittedName>
        <fullName evidence="1">PqqD family protein</fullName>
    </submittedName>
</protein>
<dbReference type="RefSeq" id="WP_250722610.1">
    <property type="nucleotide sequence ID" value="NZ_CP098400.1"/>
</dbReference>
<name>A0A9J6ZME1_9BACT</name>
<evidence type="ECO:0000313" key="2">
    <source>
        <dbReference type="Proteomes" id="UP001056426"/>
    </source>
</evidence>
<dbReference type="Pfam" id="PF05402">
    <property type="entry name" value="PqqD"/>
    <property type="match status" value="1"/>
</dbReference>
<sequence>MRSEKVVTRKVGDEMVIVPLVNSVADMTRVLTLNETGTAIIEALNGQNTINQVEEQLLAQFDVEQEVLSNDLQNIITEALDKQIIELIA</sequence>
<proteinExistence type="predicted"/>
<reference evidence="1" key="1">
    <citation type="submission" date="2022-05" db="EMBL/GenBank/DDBJ databases">
        <authorList>
            <person name="Sun X."/>
        </authorList>
    </citation>
    <scope>NUCLEOTIDE SEQUENCE</scope>
    <source>
        <strain evidence="1">Ai-910</strain>
    </source>
</reference>
<dbReference type="KEGG" id="alkq:M9189_09235"/>
<reference evidence="1" key="2">
    <citation type="submission" date="2022-06" db="EMBL/GenBank/DDBJ databases">
        <title>Xiashengella guii gen. nov. sp. nov., a bacterium isolated form anaerobic digestion tank.</title>
        <authorList>
            <person name="Huang H."/>
        </authorList>
    </citation>
    <scope>NUCLEOTIDE SEQUENCE</scope>
    <source>
        <strain evidence="1">Ai-910</strain>
    </source>
</reference>
<dbReference type="Gene3D" id="1.10.10.1150">
    <property type="entry name" value="Coenzyme PQQ synthesis protein D (PqqD)"/>
    <property type="match status" value="1"/>
</dbReference>
<dbReference type="Proteomes" id="UP001056426">
    <property type="component" value="Chromosome"/>
</dbReference>
<gene>
    <name evidence="1" type="ORF">M9189_09235</name>
</gene>
<dbReference type="EMBL" id="CP098400">
    <property type="protein sequence ID" value="URW79036.1"/>
    <property type="molecule type" value="Genomic_DNA"/>
</dbReference>
<dbReference type="InterPro" id="IPR008792">
    <property type="entry name" value="PQQD"/>
</dbReference>
<dbReference type="InterPro" id="IPR041881">
    <property type="entry name" value="PqqD_sf"/>
</dbReference>
<evidence type="ECO:0000313" key="1">
    <source>
        <dbReference type="EMBL" id="URW79036.1"/>
    </source>
</evidence>
<accession>A0A9J6ZME1</accession>
<organism evidence="1 2">
    <name type="scientific">Xiashengella succiniciproducens</name>
    <dbReference type="NCBI Taxonomy" id="2949635"/>
    <lineage>
        <taxon>Bacteria</taxon>
        <taxon>Pseudomonadati</taxon>
        <taxon>Bacteroidota</taxon>
        <taxon>Bacteroidia</taxon>
        <taxon>Marinilabiliales</taxon>
        <taxon>Marinilabiliaceae</taxon>
        <taxon>Xiashengella</taxon>
    </lineage>
</organism>
<keyword evidence="2" id="KW-1185">Reference proteome</keyword>
<dbReference type="AlphaFoldDB" id="A0A9J6ZME1"/>